<reference evidence="1 2" key="1">
    <citation type="journal article" date="2019" name="Genome Biol. Evol.">
        <title>Whole-Genome Sequencing of the Giant Devil Catfish, Bagarius yarrelli.</title>
        <authorList>
            <person name="Jiang W."/>
            <person name="Lv Y."/>
            <person name="Cheng L."/>
            <person name="Yang K."/>
            <person name="Chao B."/>
            <person name="Wang X."/>
            <person name="Li Y."/>
            <person name="Pan X."/>
            <person name="You X."/>
            <person name="Zhang Y."/>
            <person name="Yang J."/>
            <person name="Li J."/>
            <person name="Zhang X."/>
            <person name="Liu S."/>
            <person name="Sun C."/>
            <person name="Yang J."/>
            <person name="Shi Q."/>
        </authorList>
    </citation>
    <scope>NUCLEOTIDE SEQUENCE [LARGE SCALE GENOMIC DNA]</scope>
    <source>
        <strain evidence="1">JWS20170419001</strain>
        <tissue evidence="1">Muscle</tissue>
    </source>
</reference>
<gene>
    <name evidence="1" type="ORF">Baya_3803</name>
</gene>
<dbReference type="Gene3D" id="1.20.5.340">
    <property type="match status" value="1"/>
</dbReference>
<evidence type="ECO:0000313" key="1">
    <source>
        <dbReference type="EMBL" id="TSK58155.1"/>
    </source>
</evidence>
<keyword evidence="2" id="KW-1185">Reference proteome</keyword>
<dbReference type="Proteomes" id="UP000319801">
    <property type="component" value="Unassembled WGS sequence"/>
</dbReference>
<dbReference type="GO" id="GO:0030154">
    <property type="term" value="P:cell differentiation"/>
    <property type="evidence" value="ECO:0007669"/>
    <property type="project" value="TreeGrafter"/>
</dbReference>
<dbReference type="PANTHER" id="PTHR23039">
    <property type="entry name" value="NANCE-HORAN SYNDROME PROTEIN"/>
    <property type="match status" value="1"/>
</dbReference>
<comment type="caution">
    <text evidence="1">The sequence shown here is derived from an EMBL/GenBank/DDBJ whole genome shotgun (WGS) entry which is preliminary data.</text>
</comment>
<accession>A0A556TT11</accession>
<name>A0A556TT11_BAGYA</name>
<dbReference type="AlphaFoldDB" id="A0A556TT11"/>
<dbReference type="OrthoDB" id="8965057at2759"/>
<sequence length="108" mass="12446">MPFNERTVEPRLLCRLKVKDAVHGEMLFSSLDEVSSRALTLLLRQLSDVSRHASDIFRGVELQAARVFQRSARIQQRLNNLQTTVYQLNPKKVQIRCYSSEVGFELVV</sequence>
<protein>
    <submittedName>
        <fullName evidence="1">Wiskott-Aldrich syndrome protein family member 3</fullName>
    </submittedName>
</protein>
<proteinExistence type="predicted"/>
<dbReference type="EMBL" id="VCAZ01000016">
    <property type="protein sequence ID" value="TSK58155.1"/>
    <property type="molecule type" value="Genomic_DNA"/>
</dbReference>
<evidence type="ECO:0000313" key="2">
    <source>
        <dbReference type="Proteomes" id="UP000319801"/>
    </source>
</evidence>
<organism evidence="1 2">
    <name type="scientific">Bagarius yarrelli</name>
    <name type="common">Goonch</name>
    <name type="synonym">Bagrus yarrelli</name>
    <dbReference type="NCBI Taxonomy" id="175774"/>
    <lineage>
        <taxon>Eukaryota</taxon>
        <taxon>Metazoa</taxon>
        <taxon>Chordata</taxon>
        <taxon>Craniata</taxon>
        <taxon>Vertebrata</taxon>
        <taxon>Euteleostomi</taxon>
        <taxon>Actinopterygii</taxon>
        <taxon>Neopterygii</taxon>
        <taxon>Teleostei</taxon>
        <taxon>Ostariophysi</taxon>
        <taxon>Siluriformes</taxon>
        <taxon>Sisoridae</taxon>
        <taxon>Sisorinae</taxon>
        <taxon>Bagarius</taxon>
    </lineage>
</organism>
<dbReference type="PANTHER" id="PTHR23039:SF3">
    <property type="entry name" value="NHS-LIKE PROTEIN 1"/>
    <property type="match status" value="1"/>
</dbReference>